<feature type="non-terminal residue" evidence="2">
    <location>
        <position position="70"/>
    </location>
</feature>
<reference evidence="2" key="2">
    <citation type="submission" date="2020-01" db="EMBL/GenBank/DDBJ databases">
        <authorList>
            <person name="Campanaro S."/>
        </authorList>
    </citation>
    <scope>NUCLEOTIDE SEQUENCE</scope>
    <source>
        <strain evidence="2">AS06rmzACSIP_7</strain>
    </source>
</reference>
<dbReference type="Proteomes" id="UP000777265">
    <property type="component" value="Unassembled WGS sequence"/>
</dbReference>
<dbReference type="InterPro" id="IPR037062">
    <property type="entry name" value="Malic_N_dom_sf"/>
</dbReference>
<dbReference type="Gene3D" id="3.40.50.10380">
    <property type="entry name" value="Malic enzyme, N-terminal domain"/>
    <property type="match status" value="1"/>
</dbReference>
<organism evidence="2 3">
    <name type="scientific">Syntrophorhabdus aromaticivorans</name>
    <dbReference type="NCBI Taxonomy" id="328301"/>
    <lineage>
        <taxon>Bacteria</taxon>
        <taxon>Pseudomonadati</taxon>
        <taxon>Thermodesulfobacteriota</taxon>
        <taxon>Syntrophorhabdia</taxon>
        <taxon>Syntrophorhabdales</taxon>
        <taxon>Syntrophorhabdaceae</taxon>
        <taxon>Syntrophorhabdus</taxon>
    </lineage>
</organism>
<keyword evidence="1" id="KW-0560">Oxidoreductase</keyword>
<dbReference type="InterPro" id="IPR051674">
    <property type="entry name" value="Malate_Decarboxylase"/>
</dbReference>
<name>A0A971RZL2_9BACT</name>
<accession>A0A971RZL2</accession>
<dbReference type="SUPFAM" id="SSF53223">
    <property type="entry name" value="Aminoacid dehydrogenase-like, N-terminal domain"/>
    <property type="match status" value="1"/>
</dbReference>
<dbReference type="EMBL" id="JAAYEE010000044">
    <property type="protein sequence ID" value="NLW34385.1"/>
    <property type="molecule type" value="Genomic_DNA"/>
</dbReference>
<dbReference type="PANTHER" id="PTHR43237">
    <property type="entry name" value="NADP-DEPENDENT MALIC ENZYME"/>
    <property type="match status" value="1"/>
</dbReference>
<protein>
    <submittedName>
        <fullName evidence="2">Malate dehydrogenase</fullName>
    </submittedName>
</protein>
<dbReference type="InterPro" id="IPR046346">
    <property type="entry name" value="Aminoacid_DH-like_N_sf"/>
</dbReference>
<proteinExistence type="predicted"/>
<dbReference type="AlphaFoldDB" id="A0A971RZL2"/>
<dbReference type="PANTHER" id="PTHR43237:SF4">
    <property type="entry name" value="NADP-DEPENDENT MALIC ENZYME"/>
    <property type="match status" value="1"/>
</dbReference>
<comment type="caution">
    <text evidence="2">The sequence shown here is derived from an EMBL/GenBank/DDBJ whole genome shotgun (WGS) entry which is preliminary data.</text>
</comment>
<evidence type="ECO:0000313" key="2">
    <source>
        <dbReference type="EMBL" id="NLW34385.1"/>
    </source>
</evidence>
<sequence length="70" mass="7928">MMDKDALLAKAKKPAEDAMKLHPFYKGKMQTAPKCCIRDINDFAIWYTPGVAAPCKAIKEDVELSYEYTN</sequence>
<reference evidence="2" key="1">
    <citation type="journal article" date="2020" name="Biotechnol. Biofuels">
        <title>New insights from the biogas microbiome by comprehensive genome-resolved metagenomics of nearly 1600 species originating from multiple anaerobic digesters.</title>
        <authorList>
            <person name="Campanaro S."/>
            <person name="Treu L."/>
            <person name="Rodriguez-R L.M."/>
            <person name="Kovalovszki A."/>
            <person name="Ziels R.M."/>
            <person name="Maus I."/>
            <person name="Zhu X."/>
            <person name="Kougias P.G."/>
            <person name="Basile A."/>
            <person name="Luo G."/>
            <person name="Schluter A."/>
            <person name="Konstantinidis K.T."/>
            <person name="Angelidaki I."/>
        </authorList>
    </citation>
    <scope>NUCLEOTIDE SEQUENCE</scope>
    <source>
        <strain evidence="2">AS06rmzACSIP_7</strain>
    </source>
</reference>
<gene>
    <name evidence="2" type="ORF">GXY80_02730</name>
</gene>
<dbReference type="GO" id="GO:0004470">
    <property type="term" value="F:malic enzyme activity"/>
    <property type="evidence" value="ECO:0007669"/>
    <property type="project" value="InterPro"/>
</dbReference>
<dbReference type="GO" id="GO:0016616">
    <property type="term" value="F:oxidoreductase activity, acting on the CH-OH group of donors, NAD or NADP as acceptor"/>
    <property type="evidence" value="ECO:0007669"/>
    <property type="project" value="InterPro"/>
</dbReference>
<evidence type="ECO:0000256" key="1">
    <source>
        <dbReference type="ARBA" id="ARBA00023002"/>
    </source>
</evidence>
<evidence type="ECO:0000313" key="3">
    <source>
        <dbReference type="Proteomes" id="UP000777265"/>
    </source>
</evidence>